<protein>
    <submittedName>
        <fullName evidence="1">Uncharacterized protein</fullName>
    </submittedName>
</protein>
<reference evidence="1" key="1">
    <citation type="submission" date="2017-08" db="EMBL/GenBank/DDBJ databases">
        <title>Assembly of the North American Bullfrog Genome.</title>
        <authorList>
            <person name="Warren R.L."/>
            <person name="Vandervalk B.P."/>
            <person name="Kucuk E."/>
            <person name="Birol I."/>
            <person name="Helbing C."/>
            <person name="Pandoh P."/>
            <person name="Behsaz B."/>
            <person name="Mohamadi H."/>
            <person name="Chu J."/>
            <person name="Jackman S."/>
            <person name="Hammond S.A."/>
            <person name="Veldhoen N."/>
            <person name="Kirk H."/>
            <person name="Zhao Y."/>
            <person name="Coope R."/>
            <person name="Pleasance S."/>
            <person name="Moore R."/>
            <person name="Holt R."/>
        </authorList>
    </citation>
    <scope>NUCLEOTIDE SEQUENCE</scope>
    <source>
        <strain evidence="1">Bruno</strain>
        <tissue evidence="1">Liver</tissue>
    </source>
</reference>
<evidence type="ECO:0000313" key="1">
    <source>
        <dbReference type="EMBL" id="PIO32861.1"/>
    </source>
</evidence>
<name>A0A2G9S081_AQUCT</name>
<sequence length="55" mass="6275">DCNLIFYECSASSGHNAKEPVLHLARILKEQEDKVKEKTVRLLDSPKKKSCCSRQ</sequence>
<dbReference type="EMBL" id="KV927191">
    <property type="protein sequence ID" value="PIO32861.1"/>
    <property type="molecule type" value="Genomic_DNA"/>
</dbReference>
<feature type="non-terminal residue" evidence="1">
    <location>
        <position position="1"/>
    </location>
</feature>
<gene>
    <name evidence="1" type="ORF">AB205_0196530</name>
</gene>
<proteinExistence type="predicted"/>
<organism evidence="1">
    <name type="scientific">Aquarana catesbeiana</name>
    <name type="common">American bullfrog</name>
    <name type="synonym">Rana catesbeiana</name>
    <dbReference type="NCBI Taxonomy" id="8400"/>
    <lineage>
        <taxon>Eukaryota</taxon>
        <taxon>Metazoa</taxon>
        <taxon>Chordata</taxon>
        <taxon>Craniata</taxon>
        <taxon>Vertebrata</taxon>
        <taxon>Euteleostomi</taxon>
        <taxon>Amphibia</taxon>
        <taxon>Batrachia</taxon>
        <taxon>Anura</taxon>
        <taxon>Neobatrachia</taxon>
        <taxon>Ranoidea</taxon>
        <taxon>Ranidae</taxon>
        <taxon>Aquarana</taxon>
    </lineage>
</organism>
<dbReference type="AlphaFoldDB" id="A0A2G9S081"/>
<accession>A0A2G9S081</accession>
<dbReference type="OrthoDB" id="9989112at2759"/>